<dbReference type="AlphaFoldDB" id="A0A0F9M8Z7"/>
<feature type="region of interest" description="Disordered" evidence="1">
    <location>
        <begin position="1"/>
        <end position="22"/>
    </location>
</feature>
<organism evidence="2">
    <name type="scientific">marine sediment metagenome</name>
    <dbReference type="NCBI Taxonomy" id="412755"/>
    <lineage>
        <taxon>unclassified sequences</taxon>
        <taxon>metagenomes</taxon>
        <taxon>ecological metagenomes</taxon>
    </lineage>
</organism>
<name>A0A0F9M8Z7_9ZZZZ</name>
<sequence length="72" mass="7940">MKRHCLHSSGHGTSHESGGSVQKQCCNCGSVFVIGYGFKDKAVPGHGPYYKIKEMVYDTNYPDEECPNATEK</sequence>
<evidence type="ECO:0000313" key="2">
    <source>
        <dbReference type="EMBL" id="KKM95801.1"/>
    </source>
</evidence>
<feature type="compositionally biased region" description="Low complexity" evidence="1">
    <location>
        <begin position="7"/>
        <end position="20"/>
    </location>
</feature>
<evidence type="ECO:0000256" key="1">
    <source>
        <dbReference type="SAM" id="MobiDB-lite"/>
    </source>
</evidence>
<dbReference type="EMBL" id="LAZR01005960">
    <property type="protein sequence ID" value="KKM95801.1"/>
    <property type="molecule type" value="Genomic_DNA"/>
</dbReference>
<comment type="caution">
    <text evidence="2">The sequence shown here is derived from an EMBL/GenBank/DDBJ whole genome shotgun (WGS) entry which is preliminary data.</text>
</comment>
<protein>
    <submittedName>
        <fullName evidence="2">Uncharacterized protein</fullName>
    </submittedName>
</protein>
<proteinExistence type="predicted"/>
<gene>
    <name evidence="2" type="ORF">LCGC14_1184620</name>
</gene>
<reference evidence="2" key="1">
    <citation type="journal article" date="2015" name="Nature">
        <title>Complex archaea that bridge the gap between prokaryotes and eukaryotes.</title>
        <authorList>
            <person name="Spang A."/>
            <person name="Saw J.H."/>
            <person name="Jorgensen S.L."/>
            <person name="Zaremba-Niedzwiedzka K."/>
            <person name="Martijn J."/>
            <person name="Lind A.E."/>
            <person name="van Eijk R."/>
            <person name="Schleper C."/>
            <person name="Guy L."/>
            <person name="Ettema T.J."/>
        </authorList>
    </citation>
    <scope>NUCLEOTIDE SEQUENCE</scope>
</reference>
<accession>A0A0F9M8Z7</accession>